<dbReference type="InterPro" id="IPR003673">
    <property type="entry name" value="CoA-Trfase_fam_III"/>
</dbReference>
<dbReference type="AlphaFoldDB" id="A0A558BED4"/>
<dbReference type="Pfam" id="PF02515">
    <property type="entry name" value="CoA_transf_3"/>
    <property type="match status" value="1"/>
</dbReference>
<reference evidence="2 3" key="2">
    <citation type="submission" date="2019-08" db="EMBL/GenBank/DDBJ databases">
        <title>Amycolatopsis acidicola sp. nov., isolated from peat swamp forest soil.</title>
        <authorList>
            <person name="Srisuk N."/>
        </authorList>
    </citation>
    <scope>NUCLEOTIDE SEQUENCE [LARGE SCALE GENOMIC DNA]</scope>
    <source>
        <strain evidence="2 3">TBRC 6029</strain>
    </source>
</reference>
<dbReference type="OrthoDB" id="9797653at2"/>
<dbReference type="GO" id="GO:0008410">
    <property type="term" value="F:CoA-transferase activity"/>
    <property type="evidence" value="ECO:0007669"/>
    <property type="project" value="TreeGrafter"/>
</dbReference>
<dbReference type="InterPro" id="IPR023606">
    <property type="entry name" value="CoA-Trfase_III_dom_1_sf"/>
</dbReference>
<dbReference type="PANTHER" id="PTHR48207:SF3">
    <property type="entry name" value="SUCCINATE--HYDROXYMETHYLGLUTARATE COA-TRANSFERASE"/>
    <property type="match status" value="1"/>
</dbReference>
<evidence type="ECO:0000256" key="1">
    <source>
        <dbReference type="ARBA" id="ARBA00022679"/>
    </source>
</evidence>
<dbReference type="SUPFAM" id="SSF89796">
    <property type="entry name" value="CoA-transferase family III (CaiB/BaiF)"/>
    <property type="match status" value="1"/>
</dbReference>
<evidence type="ECO:0000313" key="2">
    <source>
        <dbReference type="EMBL" id="TVT34872.1"/>
    </source>
</evidence>
<dbReference type="Gene3D" id="3.30.1540.10">
    <property type="entry name" value="formyl-coa transferase, domain 3"/>
    <property type="match status" value="1"/>
</dbReference>
<gene>
    <name evidence="2" type="ORF">FNH05_26400</name>
</gene>
<dbReference type="PANTHER" id="PTHR48207">
    <property type="entry name" value="SUCCINATE--HYDROXYMETHYLGLUTARATE COA-TRANSFERASE"/>
    <property type="match status" value="1"/>
</dbReference>
<accession>A0A558BED4</accession>
<keyword evidence="1 2" id="KW-0808">Transferase</keyword>
<protein>
    <submittedName>
        <fullName evidence="2">CoA transferase</fullName>
    </submittedName>
</protein>
<reference evidence="2 3" key="1">
    <citation type="submission" date="2019-07" db="EMBL/GenBank/DDBJ databases">
        <authorList>
            <person name="Duangmal K."/>
            <person name="Teo W.F.A."/>
        </authorList>
    </citation>
    <scope>NUCLEOTIDE SEQUENCE [LARGE SCALE GENOMIC DNA]</scope>
    <source>
        <strain evidence="2 3">TBRC 6029</strain>
    </source>
</reference>
<keyword evidence="3" id="KW-1185">Reference proteome</keyword>
<name>A0A558BED4_9PSEU</name>
<evidence type="ECO:0000313" key="3">
    <source>
        <dbReference type="Proteomes" id="UP000320011"/>
    </source>
</evidence>
<comment type="caution">
    <text evidence="2">The sequence shown here is derived from an EMBL/GenBank/DDBJ whole genome shotgun (WGS) entry which is preliminary data.</text>
</comment>
<sequence>MLPLEGTTVVALEQAVAAPFATRQLADLGARVIKVERPGDGDFSRSYDRTVHGNSSYFVWLNRGKESIELDLKDDSDRRVLDAMIESADVVVQNLVPGAVERLGLDAATLRASRPDLVHCSISGYGPAGPYRAKKAYDLLVQCEAGLVAATGTPDDPCKAGISIADIAAGMYAYSGVLTALLRRAGHGLGAAVEVAMIDALAEWMVQPAYHAVYGGSDTRRTGAKHASIAPYGPYRAGDGNQVFLAVQNDREWVRLSRGILRRPDLAEDPRFVHNPERVAHDHLITPLIESAFATLDADRVVELLDEAGIACARLRRPAELFTHPQLAARDRWRPVPAPGGVVEMLLPPVGITGLDPAMGPVPRLGEHNDALRAEFGSRREEAIS</sequence>
<dbReference type="EMBL" id="VJWX01000336">
    <property type="protein sequence ID" value="TVT34872.1"/>
    <property type="molecule type" value="Genomic_DNA"/>
</dbReference>
<dbReference type="RefSeq" id="WP_144591417.1">
    <property type="nucleotide sequence ID" value="NZ_VJWX01000336.1"/>
</dbReference>
<proteinExistence type="predicted"/>
<dbReference type="Proteomes" id="UP000320011">
    <property type="component" value="Unassembled WGS sequence"/>
</dbReference>
<dbReference type="InterPro" id="IPR050483">
    <property type="entry name" value="CoA-transferase_III_domain"/>
</dbReference>
<dbReference type="Gene3D" id="3.40.50.10540">
    <property type="entry name" value="Crotonobetainyl-coa:carnitine coa-transferase, domain 1"/>
    <property type="match status" value="1"/>
</dbReference>
<dbReference type="InterPro" id="IPR044855">
    <property type="entry name" value="CoA-Trfase_III_dom3_sf"/>
</dbReference>
<organism evidence="2 3">
    <name type="scientific">Amycolatopsis rhizosphaerae</name>
    <dbReference type="NCBI Taxonomy" id="2053003"/>
    <lineage>
        <taxon>Bacteria</taxon>
        <taxon>Bacillati</taxon>
        <taxon>Actinomycetota</taxon>
        <taxon>Actinomycetes</taxon>
        <taxon>Pseudonocardiales</taxon>
        <taxon>Pseudonocardiaceae</taxon>
        <taxon>Amycolatopsis</taxon>
    </lineage>
</organism>